<sequence length="211" mass="24793">MSSQRFRLRLTRSFTALRLTFLFIHPNPMLRTQLAESIFTVDDFLTRQECLHYLALSEQLGYEAAKVNTTKGARLMPAVRNNSRVFHRSEELAQKLWERARPFIPAEFGRSQALGLNELFRFYRYQAGQQFRGHYDESYVRSPTEASLLTFMVYLNDNFQGGDTAFRELRVWPQQGRLLVFEHGLYHLGRTVEQGVKYVLRTDVMFRLPAE</sequence>
<keyword evidence="5" id="KW-0408">Iron</keyword>
<dbReference type="GO" id="GO:0004656">
    <property type="term" value="F:procollagen-proline 4-dioxygenase activity"/>
    <property type="evidence" value="ECO:0007669"/>
    <property type="project" value="TreeGrafter"/>
</dbReference>
<dbReference type="GO" id="GO:0005506">
    <property type="term" value="F:iron ion binding"/>
    <property type="evidence" value="ECO:0007669"/>
    <property type="project" value="InterPro"/>
</dbReference>
<evidence type="ECO:0000256" key="4">
    <source>
        <dbReference type="ARBA" id="ARBA00023002"/>
    </source>
</evidence>
<gene>
    <name evidence="7" type="ORF">DLM85_06805</name>
</gene>
<dbReference type="InterPro" id="IPR044862">
    <property type="entry name" value="Pro_4_hyd_alph_FE2OG_OXY"/>
</dbReference>
<dbReference type="EMBL" id="QHKM01000001">
    <property type="protein sequence ID" value="RAK70538.1"/>
    <property type="molecule type" value="Genomic_DNA"/>
</dbReference>
<dbReference type="SMART" id="SM00702">
    <property type="entry name" value="P4Hc"/>
    <property type="match status" value="1"/>
</dbReference>
<reference evidence="8" key="1">
    <citation type="submission" date="2018-05" db="EMBL/GenBank/DDBJ databases">
        <authorList>
            <person name="Nie L."/>
        </authorList>
    </citation>
    <scope>NUCLEOTIDE SEQUENCE [LARGE SCALE GENOMIC DNA]</scope>
    <source>
        <strain evidence="8">NL</strain>
    </source>
</reference>
<proteinExistence type="predicted"/>
<comment type="caution">
    <text evidence="7">The sequence shown here is derived from an EMBL/GenBank/DDBJ whole genome shotgun (WGS) entry which is preliminary data.</text>
</comment>
<dbReference type="Pfam" id="PF13640">
    <property type="entry name" value="2OG-FeII_Oxy_3"/>
    <property type="match status" value="1"/>
</dbReference>
<dbReference type="Proteomes" id="UP000248553">
    <property type="component" value="Unassembled WGS sequence"/>
</dbReference>
<evidence type="ECO:0000256" key="3">
    <source>
        <dbReference type="ARBA" id="ARBA00022964"/>
    </source>
</evidence>
<dbReference type="PANTHER" id="PTHR10869:SF236">
    <property type="entry name" value="PROLYL 4-HYDROXYLASE ALPHA SUBUNIT DOMAIN-CONTAINING PROTEIN"/>
    <property type="match status" value="1"/>
</dbReference>
<dbReference type="InterPro" id="IPR045054">
    <property type="entry name" value="P4HA-like"/>
</dbReference>
<evidence type="ECO:0000256" key="2">
    <source>
        <dbReference type="ARBA" id="ARBA00022723"/>
    </source>
</evidence>
<keyword evidence="8" id="KW-1185">Reference proteome</keyword>
<dbReference type="OrthoDB" id="269774at2"/>
<accession>A0A328BZF3</accession>
<evidence type="ECO:0000256" key="1">
    <source>
        <dbReference type="ARBA" id="ARBA00001961"/>
    </source>
</evidence>
<keyword evidence="3" id="KW-0223">Dioxygenase</keyword>
<dbReference type="GO" id="GO:0031418">
    <property type="term" value="F:L-ascorbic acid binding"/>
    <property type="evidence" value="ECO:0007669"/>
    <property type="project" value="InterPro"/>
</dbReference>
<evidence type="ECO:0000256" key="5">
    <source>
        <dbReference type="ARBA" id="ARBA00023004"/>
    </source>
</evidence>
<evidence type="ECO:0000259" key="6">
    <source>
        <dbReference type="SMART" id="SM00702"/>
    </source>
</evidence>
<dbReference type="PANTHER" id="PTHR10869">
    <property type="entry name" value="PROLYL 4-HYDROXYLASE ALPHA SUBUNIT"/>
    <property type="match status" value="1"/>
</dbReference>
<evidence type="ECO:0000313" key="7">
    <source>
        <dbReference type="EMBL" id="RAK70538.1"/>
    </source>
</evidence>
<dbReference type="InterPro" id="IPR006620">
    <property type="entry name" value="Pro_4_hyd_alph"/>
</dbReference>
<keyword evidence="2" id="KW-0479">Metal-binding</keyword>
<protein>
    <recommendedName>
        <fullName evidence="6">Prolyl 4-hydroxylase alpha subunit domain-containing protein</fullName>
    </recommendedName>
</protein>
<dbReference type="AlphaFoldDB" id="A0A328BZF3"/>
<dbReference type="Gene3D" id="2.60.120.620">
    <property type="entry name" value="q2cbj1_9rhob like domain"/>
    <property type="match status" value="1"/>
</dbReference>
<keyword evidence="4" id="KW-0560">Oxidoreductase</keyword>
<name>A0A328BZF3_9BACT</name>
<organism evidence="7 8">
    <name type="scientific">Hymenobacter edaphi</name>
    <dbReference type="NCBI Taxonomy" id="2211146"/>
    <lineage>
        <taxon>Bacteria</taxon>
        <taxon>Pseudomonadati</taxon>
        <taxon>Bacteroidota</taxon>
        <taxon>Cytophagia</taxon>
        <taxon>Cytophagales</taxon>
        <taxon>Hymenobacteraceae</taxon>
        <taxon>Hymenobacter</taxon>
    </lineage>
</organism>
<feature type="domain" description="Prolyl 4-hydroxylase alpha subunit" evidence="6">
    <location>
        <begin position="36"/>
        <end position="205"/>
    </location>
</feature>
<evidence type="ECO:0000313" key="8">
    <source>
        <dbReference type="Proteomes" id="UP000248553"/>
    </source>
</evidence>
<comment type="cofactor">
    <cofactor evidence="1">
        <name>L-ascorbate</name>
        <dbReference type="ChEBI" id="CHEBI:38290"/>
    </cofactor>
</comment>